<dbReference type="GO" id="GO:0003712">
    <property type="term" value="F:transcription coregulator activity"/>
    <property type="evidence" value="ECO:0007669"/>
    <property type="project" value="InterPro"/>
</dbReference>
<evidence type="ECO:0000256" key="7">
    <source>
        <dbReference type="RuleBase" id="RU364129"/>
    </source>
</evidence>
<keyword evidence="3 7" id="KW-0805">Transcription regulation</keyword>
<dbReference type="Gene3D" id="1.10.10.1340">
    <property type="entry name" value="Mediator of RNA polymerase II, submodule Med31 (Soh1)"/>
    <property type="match status" value="1"/>
</dbReference>
<comment type="subunit">
    <text evidence="7">Component of the Mediator complex.</text>
</comment>
<comment type="function">
    <text evidence="7">Component of the Mediator complex, a coactivator involved in the regulated transcription of nearly all RNA polymerase II-dependent genes. Mediator functions as a bridge to convey information from gene-specific regulatory proteins to the basal RNA polymerase II transcription machinery. Mediator is recruited to promoters by direct interactions with regulatory proteins and serves as a scaffold for the assembly of a functional preinitiation complex with RNA polymerase II and the general transcription factors.</text>
</comment>
<comment type="caution">
    <text evidence="8">The sequence shown here is derived from an EMBL/GenBank/DDBJ whole genome shotgun (WGS) entry which is preliminary data.</text>
</comment>
<dbReference type="EMBL" id="ASPP01024233">
    <property type="protein sequence ID" value="ETO09223.1"/>
    <property type="molecule type" value="Genomic_DNA"/>
</dbReference>
<sequence>MLTLLAKMKELHATEDGECLESVKRKHLRFSMEKEFVEMLANPHYLQCLIFFLFFFPPSFLLCEFIRKDLAQNNYFENKKFIKYLEYLQYWKKPEYACLVKLNFVLALFVCETQTKAVFHVHALRFLELLQMESFRKALKEPVFVEMLHQNQFWHWRFYKSNRFNENEHILPFQKKLKLLHHFCRFYCFCNEYNHFTFLKLHLLLKLKLKKKSCYDSNLKIQFQILLNKTKQNKNEKI</sequence>
<evidence type="ECO:0000256" key="2">
    <source>
        <dbReference type="ARBA" id="ARBA00006378"/>
    </source>
</evidence>
<evidence type="ECO:0000256" key="4">
    <source>
        <dbReference type="ARBA" id="ARBA00023159"/>
    </source>
</evidence>
<keyword evidence="5 7" id="KW-0804">Transcription</keyword>
<organism evidence="8 9">
    <name type="scientific">Reticulomyxa filosa</name>
    <dbReference type="NCBI Taxonomy" id="46433"/>
    <lineage>
        <taxon>Eukaryota</taxon>
        <taxon>Sar</taxon>
        <taxon>Rhizaria</taxon>
        <taxon>Retaria</taxon>
        <taxon>Foraminifera</taxon>
        <taxon>Monothalamids</taxon>
        <taxon>Reticulomyxidae</taxon>
        <taxon>Reticulomyxa</taxon>
    </lineage>
</organism>
<comment type="subcellular location">
    <subcellularLocation>
        <location evidence="1 7">Nucleus</location>
    </subcellularLocation>
</comment>
<dbReference type="InterPro" id="IPR038089">
    <property type="entry name" value="Med31_sf"/>
</dbReference>
<dbReference type="InterPro" id="IPR008831">
    <property type="entry name" value="Mediator_Med31"/>
</dbReference>
<comment type="similarity">
    <text evidence="2 7">Belongs to the Mediator complex subunit 31 family.</text>
</comment>
<keyword evidence="9" id="KW-1185">Reference proteome</keyword>
<name>X6M5G1_RETFI</name>
<evidence type="ECO:0000256" key="3">
    <source>
        <dbReference type="ARBA" id="ARBA00023015"/>
    </source>
</evidence>
<proteinExistence type="inferred from homology"/>
<evidence type="ECO:0000313" key="9">
    <source>
        <dbReference type="Proteomes" id="UP000023152"/>
    </source>
</evidence>
<protein>
    <recommendedName>
        <fullName evidence="7">Mediator of RNA polymerase II transcription subunit 31</fullName>
    </recommendedName>
</protein>
<evidence type="ECO:0000256" key="5">
    <source>
        <dbReference type="ARBA" id="ARBA00023163"/>
    </source>
</evidence>
<keyword evidence="6 7" id="KW-0539">Nucleus</keyword>
<gene>
    <name evidence="8" type="ORF">RFI_28166</name>
</gene>
<dbReference type="Proteomes" id="UP000023152">
    <property type="component" value="Unassembled WGS sequence"/>
</dbReference>
<keyword evidence="4 7" id="KW-0010">Activator</keyword>
<accession>X6M5G1</accession>
<evidence type="ECO:0000256" key="1">
    <source>
        <dbReference type="ARBA" id="ARBA00004123"/>
    </source>
</evidence>
<evidence type="ECO:0000256" key="6">
    <source>
        <dbReference type="ARBA" id="ARBA00023242"/>
    </source>
</evidence>
<reference evidence="8 9" key="1">
    <citation type="journal article" date="2013" name="Curr. Biol.">
        <title>The Genome of the Foraminiferan Reticulomyxa filosa.</title>
        <authorList>
            <person name="Glockner G."/>
            <person name="Hulsmann N."/>
            <person name="Schleicher M."/>
            <person name="Noegel A.A."/>
            <person name="Eichinger L."/>
            <person name="Gallinger C."/>
            <person name="Pawlowski J."/>
            <person name="Sierra R."/>
            <person name="Euteneuer U."/>
            <person name="Pillet L."/>
            <person name="Moustafa A."/>
            <person name="Platzer M."/>
            <person name="Groth M."/>
            <person name="Szafranski K."/>
            <person name="Schliwa M."/>
        </authorList>
    </citation>
    <scope>NUCLEOTIDE SEQUENCE [LARGE SCALE GENOMIC DNA]</scope>
</reference>
<dbReference type="GO" id="GO:0016592">
    <property type="term" value="C:mediator complex"/>
    <property type="evidence" value="ECO:0007669"/>
    <property type="project" value="InterPro"/>
</dbReference>
<dbReference type="GO" id="GO:0006355">
    <property type="term" value="P:regulation of DNA-templated transcription"/>
    <property type="evidence" value="ECO:0007669"/>
    <property type="project" value="InterPro"/>
</dbReference>
<dbReference type="Pfam" id="PF05669">
    <property type="entry name" value="Med31"/>
    <property type="match status" value="1"/>
</dbReference>
<dbReference type="PANTHER" id="PTHR13186">
    <property type="entry name" value="MEDIATOR OF RNA POLYMERASE II TRANSCRIPTION SUBUNIT 31"/>
    <property type="match status" value="1"/>
</dbReference>
<evidence type="ECO:0000313" key="8">
    <source>
        <dbReference type="EMBL" id="ETO09223.1"/>
    </source>
</evidence>
<dbReference type="OrthoDB" id="10257739at2759"/>
<dbReference type="AlphaFoldDB" id="X6M5G1"/>